<dbReference type="Pfam" id="PF13624">
    <property type="entry name" value="SurA_N_3"/>
    <property type="match status" value="1"/>
</dbReference>
<gene>
    <name evidence="2" type="ORF">BK138_35495</name>
</gene>
<evidence type="ECO:0000313" key="3">
    <source>
        <dbReference type="Proteomes" id="UP000187172"/>
    </source>
</evidence>
<feature type="chain" id="PRO_5012774117" description="Peptidylprolyl isomerase" evidence="1">
    <location>
        <begin position="26"/>
        <end position="218"/>
    </location>
</feature>
<protein>
    <recommendedName>
        <fullName evidence="4">Peptidylprolyl isomerase</fullName>
    </recommendedName>
</protein>
<dbReference type="EMBL" id="MRTP01000032">
    <property type="protein sequence ID" value="OMF42960.1"/>
    <property type="molecule type" value="Genomic_DNA"/>
</dbReference>
<proteinExistence type="predicted"/>
<dbReference type="Proteomes" id="UP000187172">
    <property type="component" value="Unassembled WGS sequence"/>
</dbReference>
<dbReference type="RefSeq" id="WP_076177120.1">
    <property type="nucleotide sequence ID" value="NZ_MRTP01000032.1"/>
</dbReference>
<evidence type="ECO:0000256" key="1">
    <source>
        <dbReference type="SAM" id="SignalP"/>
    </source>
</evidence>
<evidence type="ECO:0000313" key="2">
    <source>
        <dbReference type="EMBL" id="OMF42960.1"/>
    </source>
</evidence>
<dbReference type="SUPFAM" id="SSF109998">
    <property type="entry name" value="Triger factor/SurA peptide-binding domain-like"/>
    <property type="match status" value="1"/>
</dbReference>
<name>A0A1R1DTR7_9BACL</name>
<accession>A0A1R1DTR7</accession>
<sequence length="218" mass="24381">MKRKISIVGILVSIALITIISSVSASSESDQISKGFDAIKEKIDHLKMEKAGNSVVAEINGASIDKEQFTFYKSNLELTYSLQDKGPIPNDKELVNNLLAEKLVVQQAINQGITVSDEEVKKAIDYQRNIYETFEPADKDQALALELMKNRIRISGLTDDEFWNSDFVKEGYKESILGGKLMMKLISDGTVKDPEGFNAYKQELLTKVYNKVSYTGIK</sequence>
<evidence type="ECO:0008006" key="4">
    <source>
        <dbReference type="Google" id="ProtNLM"/>
    </source>
</evidence>
<comment type="caution">
    <text evidence="2">The sequence shown here is derived from an EMBL/GenBank/DDBJ whole genome shotgun (WGS) entry which is preliminary data.</text>
</comment>
<dbReference type="InterPro" id="IPR027304">
    <property type="entry name" value="Trigger_fact/SurA_dom_sf"/>
</dbReference>
<keyword evidence="1" id="KW-0732">Signal</keyword>
<keyword evidence="3" id="KW-1185">Reference proteome</keyword>
<dbReference type="AlphaFoldDB" id="A0A1R1DTR7"/>
<feature type="signal peptide" evidence="1">
    <location>
        <begin position="1"/>
        <end position="25"/>
    </location>
</feature>
<organism evidence="2 3">
    <name type="scientific">Paenibacillus rhizosphaerae</name>
    <dbReference type="NCBI Taxonomy" id="297318"/>
    <lineage>
        <taxon>Bacteria</taxon>
        <taxon>Bacillati</taxon>
        <taxon>Bacillota</taxon>
        <taxon>Bacilli</taxon>
        <taxon>Bacillales</taxon>
        <taxon>Paenibacillaceae</taxon>
        <taxon>Paenibacillus</taxon>
    </lineage>
</organism>
<reference evidence="2 3" key="1">
    <citation type="submission" date="2016-11" db="EMBL/GenBank/DDBJ databases">
        <title>Paenibacillus species isolates.</title>
        <authorList>
            <person name="Beno S.M."/>
        </authorList>
    </citation>
    <scope>NUCLEOTIDE SEQUENCE [LARGE SCALE GENOMIC DNA]</scope>
    <source>
        <strain evidence="2 3">FSL R5-0378</strain>
    </source>
</reference>
<dbReference type="Gene3D" id="1.10.4030.10">
    <property type="entry name" value="Porin chaperone SurA, peptide-binding domain"/>
    <property type="match status" value="1"/>
</dbReference>